<protein>
    <submittedName>
        <fullName evidence="2">Glycosyl transferase</fullName>
    </submittedName>
</protein>
<dbReference type="PANTHER" id="PTHR12526">
    <property type="entry name" value="GLYCOSYLTRANSFERASE"/>
    <property type="match status" value="1"/>
</dbReference>
<sequence>MKERLAIFVPSVSGGGAERVMVILANSYSALGYEVDLVLAKAEGAYLDQISKSVNVIDLNASRVLLSIRGLVRYIREFRPDAMLSALAHANIAAIIARRFSGISFRLVVSERANLSVSASNAGTLRARLMKRFVALAYPSADHVITVSQGVAEDLVAGLGLSPEQVTAVYNPVVDNALIEKSHLALKDDWFTGNTIPVVLGAGRLAPQKDFATLIQAIALVRKAMPVRLVILGEGGLEAELSALAKELDIENDVRLAGFKENPFPYMRAASLFVLSSAWEGLPGALIQAMACGAPVVSTDCPDGPSEILEQGRWGRLVPIGNAELMAAAILKTLTDSSHPDVECRAQDFSVDKAVKGYLDILLPNHPANVVNASPSQEVG</sequence>
<dbReference type="GO" id="GO:0016757">
    <property type="term" value="F:glycosyltransferase activity"/>
    <property type="evidence" value="ECO:0007669"/>
    <property type="project" value="UniProtKB-ARBA"/>
</dbReference>
<evidence type="ECO:0000313" key="3">
    <source>
        <dbReference type="Proteomes" id="UP000238385"/>
    </source>
</evidence>
<reference evidence="2 3" key="1">
    <citation type="submission" date="2018-03" db="EMBL/GenBank/DDBJ databases">
        <title>Marinobacter brunus sp. nov., a marine bacterium of Gamma-proteobacteria isolated from the surface seawater of the South China Sea.</title>
        <authorList>
            <person name="Cheng H."/>
            <person name="Wu Y.-H."/>
            <person name="Xamxidin M."/>
            <person name="Xu X.-W."/>
        </authorList>
    </citation>
    <scope>NUCLEOTIDE SEQUENCE [LARGE SCALE GENOMIC DNA]</scope>
    <source>
        <strain evidence="2 3">JCM 30472</strain>
    </source>
</reference>
<dbReference type="Gene3D" id="3.40.50.2000">
    <property type="entry name" value="Glycogen Phosphorylase B"/>
    <property type="match status" value="2"/>
</dbReference>
<dbReference type="Proteomes" id="UP000238385">
    <property type="component" value="Unassembled WGS sequence"/>
</dbReference>
<dbReference type="AlphaFoldDB" id="A0A2T1KC95"/>
<proteinExistence type="predicted"/>
<dbReference type="SUPFAM" id="SSF53756">
    <property type="entry name" value="UDP-Glycosyltransferase/glycogen phosphorylase"/>
    <property type="match status" value="1"/>
</dbReference>
<organism evidence="2 3">
    <name type="scientific">Marinobacter halophilus</name>
    <dbReference type="NCBI Taxonomy" id="1323740"/>
    <lineage>
        <taxon>Bacteria</taxon>
        <taxon>Pseudomonadati</taxon>
        <taxon>Pseudomonadota</taxon>
        <taxon>Gammaproteobacteria</taxon>
        <taxon>Pseudomonadales</taxon>
        <taxon>Marinobacteraceae</taxon>
        <taxon>Marinobacter</taxon>
    </lineage>
</organism>
<dbReference type="Pfam" id="PF13692">
    <property type="entry name" value="Glyco_trans_1_4"/>
    <property type="match status" value="1"/>
</dbReference>
<keyword evidence="2" id="KW-0808">Transferase</keyword>
<keyword evidence="3" id="KW-1185">Reference proteome</keyword>
<dbReference type="OrthoDB" id="4611853at2"/>
<name>A0A2T1KC95_9GAMM</name>
<dbReference type="RefSeq" id="WP_106671623.1">
    <property type="nucleotide sequence ID" value="NZ_BMFE01000001.1"/>
</dbReference>
<feature type="domain" description="Glycosyltransferase subfamily 4-like N-terminal" evidence="1">
    <location>
        <begin position="15"/>
        <end position="173"/>
    </location>
</feature>
<dbReference type="InterPro" id="IPR028098">
    <property type="entry name" value="Glyco_trans_4-like_N"/>
</dbReference>
<dbReference type="EMBL" id="PXNN01000013">
    <property type="protein sequence ID" value="PSF07754.1"/>
    <property type="molecule type" value="Genomic_DNA"/>
</dbReference>
<comment type="caution">
    <text evidence="2">The sequence shown here is derived from an EMBL/GenBank/DDBJ whole genome shotgun (WGS) entry which is preliminary data.</text>
</comment>
<accession>A0A2T1KC95</accession>
<dbReference type="CDD" id="cd03811">
    <property type="entry name" value="GT4_GT28_WabH-like"/>
    <property type="match status" value="1"/>
</dbReference>
<dbReference type="Pfam" id="PF13439">
    <property type="entry name" value="Glyco_transf_4"/>
    <property type="match status" value="1"/>
</dbReference>
<gene>
    <name evidence="2" type="ORF">C7H08_10085</name>
</gene>
<evidence type="ECO:0000313" key="2">
    <source>
        <dbReference type="EMBL" id="PSF07754.1"/>
    </source>
</evidence>
<evidence type="ECO:0000259" key="1">
    <source>
        <dbReference type="Pfam" id="PF13439"/>
    </source>
</evidence>